<keyword evidence="6" id="KW-0963">Cytoplasm</keyword>
<feature type="binding site" evidence="6">
    <location>
        <begin position="105"/>
        <end position="107"/>
    </location>
    <ligand>
        <name>S-adenosyl-L-methionine</name>
        <dbReference type="ChEBI" id="CHEBI:59789"/>
    </ligand>
</feature>
<comment type="similarity">
    <text evidence="1 6">Belongs to the methyltransferase superfamily. RsmH family.</text>
</comment>
<reference evidence="7 8" key="1">
    <citation type="submission" date="2016-12" db="EMBL/GenBank/DDBJ databases">
        <title>The new phylogeny of genus Mycobacterium.</title>
        <authorList>
            <person name="Tortoli E."/>
            <person name="Trovato A."/>
            <person name="Cirillo D.M."/>
        </authorList>
    </citation>
    <scope>NUCLEOTIDE SEQUENCE [LARGE SCALE GENOMIC DNA]</scope>
    <source>
        <strain evidence="7 8">DSM 45454</strain>
    </source>
</reference>
<dbReference type="Gene3D" id="3.40.50.150">
    <property type="entry name" value="Vaccinia Virus protein VP39"/>
    <property type="match status" value="1"/>
</dbReference>
<proteinExistence type="inferred from homology"/>
<dbReference type="PANTHER" id="PTHR11265:SF0">
    <property type="entry name" value="12S RRNA N4-METHYLCYTIDINE METHYLTRANSFERASE"/>
    <property type="match status" value="1"/>
</dbReference>
<dbReference type="SUPFAM" id="SSF81799">
    <property type="entry name" value="Putative methyltransferase TM0872, insert domain"/>
    <property type="match status" value="1"/>
</dbReference>
<comment type="function">
    <text evidence="6">Specifically methylates the N4 position of cytidine in position 1402 (C1402) of 16S rRNA.</text>
</comment>
<dbReference type="Pfam" id="PF01795">
    <property type="entry name" value="Methyltransf_5"/>
    <property type="match status" value="1"/>
</dbReference>
<accession>A0ABX3RR73</accession>
<sequence length="395" mass="42461">MKPSATSSEARARASWPLSEPTLTYFPNVRFAPSGRDLEAGAIPGRSPAWRGPHRRGGVAVAEQGEFGHVPVLLERCVELLAPALTRESPDGRGATLVDATLGAGGHTERFLSQFPGLRVIGLDRDTTALEIAGTRLDRFADRLRTVRTRYDAIGAALTEVGLAPTGSVDGVLFDLGVSSMQLDRAERGFSYAQDAPLDMRMDPEAELTAAEIVNTYDAAALTDILRRFGEERFASRIAAHIVRRRSQTPFTSTGELTALLYEAIPAPARRTGGHPAKRTFQALRIAVNGELESLRSALPAALDALAVGGRVAVMSYQSLEDRIVKQLFAAVTTSRTPVDLPVELPGDRPRFTTLTRGAERAQPDEVEHNPRAGSVRLRAVQRVAAGPASTARGD</sequence>
<dbReference type="EMBL" id="MVHC01000012">
    <property type="protein sequence ID" value="OQZ96211.1"/>
    <property type="molecule type" value="Genomic_DNA"/>
</dbReference>
<dbReference type="InterPro" id="IPR023397">
    <property type="entry name" value="SAM-dep_MeTrfase_MraW_recog"/>
</dbReference>
<evidence type="ECO:0000313" key="7">
    <source>
        <dbReference type="EMBL" id="OQZ96211.1"/>
    </source>
</evidence>
<feature type="binding site" evidence="6">
    <location>
        <position position="151"/>
    </location>
    <ligand>
        <name>S-adenosyl-L-methionine</name>
        <dbReference type="ChEBI" id="CHEBI:59789"/>
    </ligand>
</feature>
<keyword evidence="3 6" id="KW-0489">Methyltransferase</keyword>
<dbReference type="RefSeq" id="WP_083038199.1">
    <property type="nucleotide sequence ID" value="NZ_JACKSG010000316.1"/>
</dbReference>
<dbReference type="Proteomes" id="UP000192693">
    <property type="component" value="Unassembled WGS sequence"/>
</dbReference>
<evidence type="ECO:0000256" key="1">
    <source>
        <dbReference type="ARBA" id="ARBA00010396"/>
    </source>
</evidence>
<keyword evidence="4 6" id="KW-0808">Transferase</keyword>
<evidence type="ECO:0000256" key="3">
    <source>
        <dbReference type="ARBA" id="ARBA00022603"/>
    </source>
</evidence>
<dbReference type="NCBIfam" id="TIGR00006">
    <property type="entry name" value="16S rRNA (cytosine(1402)-N(4))-methyltransferase RsmH"/>
    <property type="match status" value="1"/>
</dbReference>
<keyword evidence="5 6" id="KW-0949">S-adenosyl-L-methionine</keyword>
<protein>
    <recommendedName>
        <fullName evidence="6">Ribosomal RNA small subunit methyltransferase H</fullName>
        <ecNumber evidence="6">2.1.1.199</ecNumber>
    </recommendedName>
    <alternativeName>
        <fullName evidence="6">16S rRNA m(4)C1402 methyltransferase</fullName>
    </alternativeName>
    <alternativeName>
        <fullName evidence="6">rRNA (cytosine-N(4)-)-methyltransferase RsmH</fullName>
    </alternativeName>
</protein>
<dbReference type="HAMAP" id="MF_01007">
    <property type="entry name" value="16SrRNA_methyltr_H"/>
    <property type="match status" value="1"/>
</dbReference>
<dbReference type="Gene3D" id="1.10.150.170">
    <property type="entry name" value="Putative methyltransferase TM0872, insert domain"/>
    <property type="match status" value="1"/>
</dbReference>
<feature type="binding site" evidence="6">
    <location>
        <position position="182"/>
    </location>
    <ligand>
        <name>S-adenosyl-L-methionine</name>
        <dbReference type="ChEBI" id="CHEBI:59789"/>
    </ligand>
</feature>
<feature type="binding site" evidence="6">
    <location>
        <position position="124"/>
    </location>
    <ligand>
        <name>S-adenosyl-L-methionine</name>
        <dbReference type="ChEBI" id="CHEBI:59789"/>
    </ligand>
</feature>
<keyword evidence="2 6" id="KW-0698">rRNA processing</keyword>
<evidence type="ECO:0000256" key="5">
    <source>
        <dbReference type="ARBA" id="ARBA00022691"/>
    </source>
</evidence>
<comment type="subcellular location">
    <subcellularLocation>
        <location evidence="6">Cytoplasm</location>
    </subcellularLocation>
</comment>
<keyword evidence="8" id="KW-1185">Reference proteome</keyword>
<feature type="binding site" evidence="6">
    <location>
        <position position="175"/>
    </location>
    <ligand>
        <name>S-adenosyl-L-methionine</name>
        <dbReference type="ChEBI" id="CHEBI:59789"/>
    </ligand>
</feature>
<dbReference type="InterPro" id="IPR029063">
    <property type="entry name" value="SAM-dependent_MTases_sf"/>
</dbReference>
<organism evidence="7 8">
    <name type="scientific">Mycolicibacter algericus DSM 45454</name>
    <dbReference type="NCBI Taxonomy" id="723879"/>
    <lineage>
        <taxon>Bacteria</taxon>
        <taxon>Bacillati</taxon>
        <taxon>Actinomycetota</taxon>
        <taxon>Actinomycetes</taxon>
        <taxon>Mycobacteriales</taxon>
        <taxon>Mycobacteriaceae</taxon>
        <taxon>Mycolicibacter</taxon>
    </lineage>
</organism>
<dbReference type="SUPFAM" id="SSF53335">
    <property type="entry name" value="S-adenosyl-L-methionine-dependent methyltransferases"/>
    <property type="match status" value="1"/>
</dbReference>
<gene>
    <name evidence="6" type="primary">rsmH</name>
    <name evidence="7" type="ORF">BST10_13055</name>
</gene>
<comment type="caution">
    <text evidence="7">The sequence shown here is derived from an EMBL/GenBank/DDBJ whole genome shotgun (WGS) entry which is preliminary data.</text>
</comment>
<evidence type="ECO:0000256" key="6">
    <source>
        <dbReference type="HAMAP-Rule" id="MF_01007"/>
    </source>
</evidence>
<evidence type="ECO:0000256" key="2">
    <source>
        <dbReference type="ARBA" id="ARBA00022552"/>
    </source>
</evidence>
<name>A0ABX3RR73_MYCAL</name>
<dbReference type="EC" id="2.1.1.199" evidence="6"/>
<dbReference type="PANTHER" id="PTHR11265">
    <property type="entry name" value="S-ADENOSYL-METHYLTRANSFERASE MRAW"/>
    <property type="match status" value="1"/>
</dbReference>
<dbReference type="InterPro" id="IPR002903">
    <property type="entry name" value="RsmH"/>
</dbReference>
<evidence type="ECO:0000256" key="4">
    <source>
        <dbReference type="ARBA" id="ARBA00022679"/>
    </source>
</evidence>
<evidence type="ECO:0000313" key="8">
    <source>
        <dbReference type="Proteomes" id="UP000192693"/>
    </source>
</evidence>
<comment type="catalytic activity">
    <reaction evidence="6">
        <text>cytidine(1402) in 16S rRNA + S-adenosyl-L-methionine = N(4)-methylcytidine(1402) in 16S rRNA + S-adenosyl-L-homocysteine + H(+)</text>
        <dbReference type="Rhea" id="RHEA:42928"/>
        <dbReference type="Rhea" id="RHEA-COMP:10286"/>
        <dbReference type="Rhea" id="RHEA-COMP:10287"/>
        <dbReference type="ChEBI" id="CHEBI:15378"/>
        <dbReference type="ChEBI" id="CHEBI:57856"/>
        <dbReference type="ChEBI" id="CHEBI:59789"/>
        <dbReference type="ChEBI" id="CHEBI:74506"/>
        <dbReference type="ChEBI" id="CHEBI:82748"/>
        <dbReference type="EC" id="2.1.1.199"/>
    </reaction>
</comment>